<evidence type="ECO:0000313" key="12">
    <source>
        <dbReference type="Proteomes" id="UP001308005"/>
    </source>
</evidence>
<comment type="subcellular location">
    <subcellularLocation>
        <location evidence="1 9">Cytoplasm</location>
    </subcellularLocation>
</comment>
<evidence type="ECO:0000256" key="2">
    <source>
        <dbReference type="ARBA" id="ARBA00008016"/>
    </source>
</evidence>
<dbReference type="Gene3D" id="1.20.1050.90">
    <property type="entry name" value="RecF/RecN/SMC, N-terminal domain"/>
    <property type="match status" value="1"/>
</dbReference>
<evidence type="ECO:0000256" key="3">
    <source>
        <dbReference type="ARBA" id="ARBA00020170"/>
    </source>
</evidence>
<evidence type="ECO:0000256" key="5">
    <source>
        <dbReference type="ARBA" id="ARBA00022705"/>
    </source>
</evidence>
<dbReference type="RefSeq" id="WP_324698348.1">
    <property type="nucleotide sequence ID" value="NZ_JAYMYJ010000160.1"/>
</dbReference>
<keyword evidence="12" id="KW-1185">Reference proteome</keyword>
<gene>
    <name evidence="9 11" type="primary">recF</name>
    <name evidence="11" type="ORF">VSS37_20870</name>
</gene>
<feature type="domain" description="RecF/RecN/SMC N-terminal" evidence="10">
    <location>
        <begin position="4"/>
        <end position="359"/>
    </location>
</feature>
<evidence type="ECO:0000313" key="11">
    <source>
        <dbReference type="EMBL" id="MEB4593443.1"/>
    </source>
</evidence>
<name>A0ABU6D318_9GAMM</name>
<keyword evidence="8 9" id="KW-0238">DNA-binding</keyword>
<dbReference type="HAMAP" id="MF_00365">
    <property type="entry name" value="RecF"/>
    <property type="match status" value="1"/>
</dbReference>
<comment type="caution">
    <text evidence="11">The sequence shown here is derived from an EMBL/GenBank/DDBJ whole genome shotgun (WGS) entry which is preliminary data.</text>
</comment>
<keyword evidence="6 9" id="KW-0547">Nucleotide-binding</keyword>
<organism evidence="11 12">
    <name type="scientific">Candidatus Thiothrix phosphatis</name>
    <dbReference type="NCBI Taxonomy" id="3112415"/>
    <lineage>
        <taxon>Bacteria</taxon>
        <taxon>Pseudomonadati</taxon>
        <taxon>Pseudomonadota</taxon>
        <taxon>Gammaproteobacteria</taxon>
        <taxon>Thiotrichales</taxon>
        <taxon>Thiotrichaceae</taxon>
        <taxon>Thiothrix</taxon>
    </lineage>
</organism>
<evidence type="ECO:0000256" key="6">
    <source>
        <dbReference type="ARBA" id="ARBA00022741"/>
    </source>
</evidence>
<reference evidence="12" key="1">
    <citation type="submission" date="2023-07" db="EMBL/GenBank/DDBJ databases">
        <title>The carbon used by Thiothrix.</title>
        <authorList>
            <person name="Chen L."/>
        </authorList>
    </citation>
    <scope>NUCLEOTIDE SEQUENCE [LARGE SCALE GENOMIC DNA]</scope>
</reference>
<dbReference type="PROSITE" id="PS00617">
    <property type="entry name" value="RECF_1"/>
    <property type="match status" value="1"/>
</dbReference>
<dbReference type="InterPro" id="IPR003395">
    <property type="entry name" value="RecF/RecN/SMC_N"/>
</dbReference>
<dbReference type="Gene3D" id="3.40.50.300">
    <property type="entry name" value="P-loop containing nucleotide triphosphate hydrolases"/>
    <property type="match status" value="1"/>
</dbReference>
<accession>A0ABU6D318</accession>
<keyword evidence="5 9" id="KW-0235">DNA replication</keyword>
<feature type="binding site" evidence="9">
    <location>
        <begin position="30"/>
        <end position="37"/>
    </location>
    <ligand>
        <name>ATP</name>
        <dbReference type="ChEBI" id="CHEBI:30616"/>
    </ligand>
</feature>
<reference evidence="11 12" key="2">
    <citation type="submission" date="2024-01" db="EMBL/GenBank/DDBJ databases">
        <authorList>
            <person name="Xie X."/>
        </authorList>
    </citation>
    <scope>NUCLEOTIDE SEQUENCE [LARGE SCALE GENOMIC DNA]</scope>
    <source>
        <strain evidence="11">SCUT-1</strain>
    </source>
</reference>
<sequence length="375" mass="42083">MWLSKVAVSNCRIVAYTELELAAHVNVLYGDNASGKSSLLEALAVLSRGRSFRTPRINELITRGADELTVSVRVEDGVAGGSYPAGICKSSQATRIRINHADVAQQAELSAHIPLTLIHPASVDLVTGGPAIRRAFLDWIAFYRFTDFNSTWRNYQRILKQRNACLRDAKQRHALPQWTEQLIALQPILYRYRLQALDVLQYTLQGNSALLANLGLPLLQLSTGFPANVDVENRQHLEQFFRERSGQEQKQGFSLYGAHRTDLHILLDGVPAVRVASRGQLKLLAVALLLAQSHTTAETEAKRGIIAIDDLASELDESNQQALYNTLRTMQQQLIITGAHYEPLRRWFADARVFHVKQGKMVCQEAQRYTKMDKT</sequence>
<comment type="function">
    <text evidence="9">The RecF protein is involved in DNA metabolism; it is required for DNA replication and normal SOS inducibility. RecF binds preferentially to single-stranded, linear DNA. It also seems to bind ATP.</text>
</comment>
<evidence type="ECO:0000256" key="9">
    <source>
        <dbReference type="HAMAP-Rule" id="MF_00365"/>
    </source>
</evidence>
<dbReference type="PANTHER" id="PTHR32182">
    <property type="entry name" value="DNA REPLICATION AND REPAIR PROTEIN RECF"/>
    <property type="match status" value="1"/>
</dbReference>
<proteinExistence type="inferred from homology"/>
<dbReference type="InterPro" id="IPR042174">
    <property type="entry name" value="RecF_2"/>
</dbReference>
<dbReference type="InterPro" id="IPR027417">
    <property type="entry name" value="P-loop_NTPase"/>
</dbReference>
<keyword evidence="4 9" id="KW-0963">Cytoplasm</keyword>
<keyword evidence="9" id="KW-0742">SOS response</keyword>
<comment type="similarity">
    <text evidence="2 9">Belongs to the RecF family.</text>
</comment>
<dbReference type="Proteomes" id="UP001308005">
    <property type="component" value="Unassembled WGS sequence"/>
</dbReference>
<dbReference type="Pfam" id="PF02463">
    <property type="entry name" value="SMC_N"/>
    <property type="match status" value="1"/>
</dbReference>
<dbReference type="InterPro" id="IPR001238">
    <property type="entry name" value="DNA-binding_RecF"/>
</dbReference>
<dbReference type="PANTHER" id="PTHR32182:SF0">
    <property type="entry name" value="DNA REPLICATION AND REPAIR PROTEIN RECF"/>
    <property type="match status" value="1"/>
</dbReference>
<dbReference type="NCBIfam" id="TIGR00611">
    <property type="entry name" value="recf"/>
    <property type="match status" value="1"/>
</dbReference>
<keyword evidence="9" id="KW-0227">DNA damage</keyword>
<keyword evidence="9" id="KW-0234">DNA repair</keyword>
<evidence type="ECO:0000256" key="4">
    <source>
        <dbReference type="ARBA" id="ARBA00022490"/>
    </source>
</evidence>
<protein>
    <recommendedName>
        <fullName evidence="3 9">DNA replication and repair protein RecF</fullName>
    </recommendedName>
</protein>
<evidence type="ECO:0000256" key="1">
    <source>
        <dbReference type="ARBA" id="ARBA00004496"/>
    </source>
</evidence>
<keyword evidence="7 9" id="KW-0067">ATP-binding</keyword>
<evidence type="ECO:0000256" key="8">
    <source>
        <dbReference type="ARBA" id="ARBA00023125"/>
    </source>
</evidence>
<evidence type="ECO:0000256" key="7">
    <source>
        <dbReference type="ARBA" id="ARBA00022840"/>
    </source>
</evidence>
<evidence type="ECO:0000259" key="10">
    <source>
        <dbReference type="Pfam" id="PF02463"/>
    </source>
</evidence>
<dbReference type="EMBL" id="JAYMYJ010000160">
    <property type="protein sequence ID" value="MEB4593443.1"/>
    <property type="molecule type" value="Genomic_DNA"/>
</dbReference>
<dbReference type="InterPro" id="IPR018078">
    <property type="entry name" value="DNA-binding_RecF_CS"/>
</dbReference>
<dbReference type="SUPFAM" id="SSF52540">
    <property type="entry name" value="P-loop containing nucleoside triphosphate hydrolases"/>
    <property type="match status" value="1"/>
</dbReference>